<dbReference type="InterPro" id="IPR029016">
    <property type="entry name" value="GAF-like_dom_sf"/>
</dbReference>
<comment type="cofactor">
    <cofactor evidence="2">
        <name>Cu cation</name>
        <dbReference type="ChEBI" id="CHEBI:23378"/>
    </cofactor>
</comment>
<dbReference type="SUPFAM" id="SSF55785">
    <property type="entry name" value="PYP-like sensor domain (PAS domain)"/>
    <property type="match status" value="3"/>
</dbReference>
<evidence type="ECO:0000256" key="14">
    <source>
        <dbReference type="ARBA" id="ARBA00023008"/>
    </source>
</evidence>
<evidence type="ECO:0000256" key="7">
    <source>
        <dbReference type="ARBA" id="ARBA00022553"/>
    </source>
</evidence>
<dbReference type="PROSITE" id="PS50110">
    <property type="entry name" value="RESPONSE_REGULATORY"/>
    <property type="match status" value="1"/>
</dbReference>
<comment type="similarity">
    <text evidence="4">In the N-terminal section; belongs to the phytochrome family.</text>
</comment>
<dbReference type="InterPro" id="IPR001789">
    <property type="entry name" value="Sig_transdc_resp-reg_receiver"/>
</dbReference>
<dbReference type="Pfam" id="PF00512">
    <property type="entry name" value="HisKA"/>
    <property type="match status" value="1"/>
</dbReference>
<dbReference type="SUPFAM" id="SSF47384">
    <property type="entry name" value="Homodimeric domain of signal transducing histidine kinase"/>
    <property type="match status" value="1"/>
</dbReference>
<protein>
    <recommendedName>
        <fullName evidence="18">Circadian input-output histidine kinase CikA</fullName>
        <ecNumber evidence="6">2.7.13.3</ecNumber>
    </recommendedName>
</protein>
<dbReference type="NCBIfam" id="TIGR00229">
    <property type="entry name" value="sensory_box"/>
    <property type="match status" value="3"/>
</dbReference>
<dbReference type="PROSITE" id="PS50046">
    <property type="entry name" value="PHYTOCHROME_2"/>
    <property type="match status" value="1"/>
</dbReference>
<feature type="domain" description="Histidine kinase" evidence="22">
    <location>
        <begin position="1146"/>
        <end position="1389"/>
    </location>
</feature>
<dbReference type="InterPro" id="IPR003661">
    <property type="entry name" value="HisK_dim/P_dom"/>
</dbReference>
<dbReference type="PRINTS" id="PR00344">
    <property type="entry name" value="BCTRLSENSOR"/>
</dbReference>
<feature type="domain" description="Response regulatory" evidence="23">
    <location>
        <begin position="1415"/>
        <end position="1531"/>
    </location>
</feature>
<dbReference type="Gene3D" id="2.10.70.100">
    <property type="match status" value="1"/>
</dbReference>
<evidence type="ECO:0000259" key="23">
    <source>
        <dbReference type="PROSITE" id="PS50110"/>
    </source>
</evidence>
<keyword evidence="9 20" id="KW-0812">Transmembrane</keyword>
<dbReference type="GO" id="GO:0000155">
    <property type="term" value="F:phosphorelay sensor kinase activity"/>
    <property type="evidence" value="ECO:0007669"/>
    <property type="project" value="InterPro"/>
</dbReference>
<keyword evidence="10" id="KW-0936">Ethylene signaling pathway</keyword>
<dbReference type="Proteomes" id="UP000017127">
    <property type="component" value="Unassembled WGS sequence"/>
</dbReference>
<comment type="subcellular location">
    <subcellularLocation>
        <location evidence="3">Endoplasmic reticulum membrane</location>
        <topology evidence="3">Multi-pass membrane protein</topology>
    </subcellularLocation>
</comment>
<evidence type="ECO:0000256" key="19">
    <source>
        <dbReference type="PROSITE-ProRule" id="PRU00169"/>
    </source>
</evidence>
<dbReference type="CDD" id="cd16922">
    <property type="entry name" value="HATPase_EvgS-ArcB-TorS-like"/>
    <property type="match status" value="1"/>
</dbReference>
<evidence type="ECO:0000256" key="9">
    <source>
        <dbReference type="ARBA" id="ARBA00022692"/>
    </source>
</evidence>
<dbReference type="Pfam" id="PF02518">
    <property type="entry name" value="HATPase_c"/>
    <property type="match status" value="1"/>
</dbReference>
<dbReference type="SMART" id="SM00086">
    <property type="entry name" value="PAC"/>
    <property type="match status" value="3"/>
</dbReference>
<evidence type="ECO:0000256" key="16">
    <source>
        <dbReference type="ARBA" id="ARBA00023136"/>
    </source>
</evidence>
<accession>U7QHI5</accession>
<dbReference type="SMART" id="SM00065">
    <property type="entry name" value="GAF"/>
    <property type="match status" value="3"/>
</dbReference>
<dbReference type="SUPFAM" id="SSF55781">
    <property type="entry name" value="GAF domain-like"/>
    <property type="match status" value="3"/>
</dbReference>
<dbReference type="InterPro" id="IPR016132">
    <property type="entry name" value="Phyto_chromo_attachment"/>
</dbReference>
<feature type="domain" description="PAS" evidence="24">
    <location>
        <begin position="537"/>
        <end position="596"/>
    </location>
</feature>
<evidence type="ECO:0000256" key="11">
    <source>
        <dbReference type="ARBA" id="ARBA00022777"/>
    </source>
</evidence>
<dbReference type="CDD" id="cd17546">
    <property type="entry name" value="REC_hyHK_CKI1_RcsC-like"/>
    <property type="match status" value="1"/>
</dbReference>
<evidence type="ECO:0000256" key="4">
    <source>
        <dbReference type="ARBA" id="ARBA00006402"/>
    </source>
</evidence>
<dbReference type="FunFam" id="3.30.565.10:FF:000010">
    <property type="entry name" value="Sensor histidine kinase RcsC"/>
    <property type="match status" value="1"/>
</dbReference>
<evidence type="ECO:0000259" key="22">
    <source>
        <dbReference type="PROSITE" id="PS50109"/>
    </source>
</evidence>
<dbReference type="InterPro" id="IPR036097">
    <property type="entry name" value="HisK_dim/P_sf"/>
</dbReference>
<dbReference type="PANTHER" id="PTHR43047">
    <property type="entry name" value="TWO-COMPONENT HISTIDINE PROTEIN KINASE"/>
    <property type="match status" value="1"/>
</dbReference>
<dbReference type="PROSITE" id="PS50112">
    <property type="entry name" value="PAS"/>
    <property type="match status" value="1"/>
</dbReference>
<dbReference type="InterPro" id="IPR003018">
    <property type="entry name" value="GAF"/>
</dbReference>
<dbReference type="InterPro" id="IPR004358">
    <property type="entry name" value="Sig_transdc_His_kin-like_C"/>
</dbReference>
<keyword evidence="14" id="KW-0186">Copper</keyword>
<keyword evidence="11" id="KW-0418">Kinase</keyword>
<dbReference type="PATRIC" id="fig|1348334.3.peg.2555"/>
<dbReference type="Gene3D" id="3.30.450.20">
    <property type="entry name" value="PAS domain"/>
    <property type="match status" value="3"/>
</dbReference>
<evidence type="ECO:0000313" key="27">
    <source>
        <dbReference type="Proteomes" id="UP000017127"/>
    </source>
</evidence>
<organism evidence="26 27">
    <name type="scientific">Lyngbya aestuarii BL J</name>
    <dbReference type="NCBI Taxonomy" id="1348334"/>
    <lineage>
        <taxon>Bacteria</taxon>
        <taxon>Bacillati</taxon>
        <taxon>Cyanobacteriota</taxon>
        <taxon>Cyanophyceae</taxon>
        <taxon>Oscillatoriophycideae</taxon>
        <taxon>Oscillatoriales</taxon>
        <taxon>Microcoleaceae</taxon>
        <taxon>Lyngbya</taxon>
    </lineage>
</organism>
<dbReference type="SUPFAM" id="SSF52172">
    <property type="entry name" value="CheY-like"/>
    <property type="match status" value="1"/>
</dbReference>
<keyword evidence="27" id="KW-1185">Reference proteome</keyword>
<keyword evidence="7 19" id="KW-0597">Phosphoprotein</keyword>
<dbReference type="Gene3D" id="1.10.287.130">
    <property type="match status" value="1"/>
</dbReference>
<dbReference type="Gene3D" id="3.30.565.10">
    <property type="entry name" value="Histidine kinase-like ATPase, C-terminal domain"/>
    <property type="match status" value="1"/>
</dbReference>
<keyword evidence="16 20" id="KW-0472">Membrane</keyword>
<dbReference type="InterPro" id="IPR013655">
    <property type="entry name" value="PAS_fold_3"/>
</dbReference>
<dbReference type="InterPro" id="IPR058544">
    <property type="entry name" value="ETR1_N"/>
</dbReference>
<dbReference type="Pfam" id="PF01590">
    <property type="entry name" value="GAF"/>
    <property type="match status" value="3"/>
</dbReference>
<dbReference type="InterPro" id="IPR005467">
    <property type="entry name" value="His_kinase_dom"/>
</dbReference>
<evidence type="ECO:0000256" key="1">
    <source>
        <dbReference type="ARBA" id="ARBA00000085"/>
    </source>
</evidence>
<dbReference type="PROSITE" id="PS50109">
    <property type="entry name" value="HIS_KIN"/>
    <property type="match status" value="1"/>
</dbReference>
<dbReference type="SUPFAM" id="SSF55874">
    <property type="entry name" value="ATPase domain of HSP90 chaperone/DNA topoisomerase II/histidine kinase"/>
    <property type="match status" value="1"/>
</dbReference>
<feature type="domain" description="Phytochrome chromophore attachment site" evidence="21">
    <location>
        <begin position="946"/>
        <end position="1105"/>
    </location>
</feature>
<dbReference type="InterPro" id="IPR000700">
    <property type="entry name" value="PAS-assoc_C"/>
</dbReference>
<dbReference type="CDD" id="cd00130">
    <property type="entry name" value="PAS"/>
    <property type="match status" value="3"/>
</dbReference>
<dbReference type="InterPro" id="IPR013656">
    <property type="entry name" value="PAS_4"/>
</dbReference>
<evidence type="ECO:0000256" key="2">
    <source>
        <dbReference type="ARBA" id="ARBA00001935"/>
    </source>
</evidence>
<evidence type="ECO:0000256" key="13">
    <source>
        <dbReference type="ARBA" id="ARBA00022989"/>
    </source>
</evidence>
<comment type="catalytic activity">
    <reaction evidence="1">
        <text>ATP + protein L-histidine = ADP + protein N-phospho-L-histidine.</text>
        <dbReference type="EC" id="2.7.13.3"/>
    </reaction>
</comment>
<evidence type="ECO:0000259" key="24">
    <source>
        <dbReference type="PROSITE" id="PS50112"/>
    </source>
</evidence>
<feature type="domain" description="PAC" evidence="25">
    <location>
        <begin position="616"/>
        <end position="669"/>
    </location>
</feature>
<feature type="transmembrane region" description="Helical" evidence="20">
    <location>
        <begin position="66"/>
        <end position="85"/>
    </location>
</feature>
<dbReference type="Pfam" id="PF25487">
    <property type="entry name" value="ETR1_N"/>
    <property type="match status" value="1"/>
</dbReference>
<dbReference type="PROSITE" id="PS50113">
    <property type="entry name" value="PAC"/>
    <property type="match status" value="3"/>
</dbReference>
<sequence>MWKIVIQNLFTLSWSDQHDLDNFRQYSVILLHTGGDILIALTYYLILARLIYWVNRRKDFPERQAYIWLGIFLFTCGTIKLLDLWMLGYPADLFPELTRFLLILASIYTALILLPKLPKVLALPTSDQFAAIDKTLQVEIQQRIKAENLLKKLVAVTATVTGNQFFSTLVEQLATSLEVPYVLITHIHPQNPKKLQILAFWSKGELQQEIECDRLGIPCELVINTATLQFYNNSLPEQFPEAKILKTIKAVSYLGVPLLNGKQQAIGTLCILSDQPLINETTTQAILTLFAARVVAEIQREQAELARRQSYNQLEIRVNEATVGLRSRTAELETVNANLEREIQERVAAEFSILTSGIRLRKQQVGLLELAQSPNIFEGNLTQALSEITRIAARTLNVARSGIWFYTEDQSQLSCAYLYPNSTYSRNKIEISLNRSQCSAYFAAIETQRVISTANARTDERTQQLSKVYLKPHSITALLTVPIRFHGEIIGVISLEDSHSRDWAVEEQNFTTYLAQMTSLALESQERKQTEAALQSSQRWVQQIADASPGILYLYDLQHQRNLYVNRTIADILGYSATEIQEMSQNFFQALMHPEDLAGLSDYYAQMSIGCEGDIFEIEYRMKHRDGHWLWLVSRDTVFSCNESGQPQQILGTADDITEVKLAETQLRNSKQLLQLVIDNIPQLIFWKDCNSIYLGCNQNFAQLVGLNTPEQIVGKTDYDLPWAKQKYLGSDQDQHQAINHELLEYYLIEAQLNVEGKPIWLDTHKIPLHDVEGDAIGILSTYEDITERKQAEEQLRASEASLASAQRVAHVGNWELEIQTQKLTWSDELFRMFGRDPAQAEPRYVELVKQIHPVDRPLWHHQVRQLLEFGKSTEFDCRIIRSDGSIRHIEARGQGIFNSQGQIIRAVGTTLDITERKRSEQALRNMAEREQAFSKVLRRMRQSLDLETIFNSTTVELQEAFKSDRVVIYQFLPDWSGKFVAESVSSEWRPLLNAKTSDPNVENAVSENECTVQKLVSIQDTYLKDTQGGLYRQGVTYLCVNDIYEADFSDCYVELLEYFQARAYITVPIFCGTQLWGLLATYQNAIPRQWEESEIRIMVQIGIQLGVAVQQAELLTKTQQQAEELQLAKETADAANLAKSEFLANMSHELRTPLNAILGFTQLMYNDPALSVEYQQYIHIISQAGEYLLNLINDVLEMSKIEAGQLTLNENCFDLHCLLNNLEEMLQLKAKLKGLKLQFYCDVDVPQFITTDDKKLRQVLINLLNNAIKFTESGHVTLRVFSQPLLKNGSFPCDDQSELMKKTTTILASESIPIYFEVEDTGLGIAPHELDGLFEAFSQTETGLKSSEGTGLGLPISQRFVQLMGGDITVNSQPQVGSVFAFNIIVKLAEKTAVKPIDSDRKVVGLATQQRIYRILIVEDKFSNRLLLLKLLQSIGFDVKEAHNGEDAITIWSSWQPDLILMDIRMPVVNGYEATQQIKSTPNGEQTVIVALTASAFEEDRQTILSAGCDDFIRKPFQEEELLTVISQHLGVEYLYADPTDLRGYSVLNPVADSDFILDSNALNVMPPDWVKQLYQTASQCSDVMTYHLIEQIPPENSQLAHKLRELVGNFRFDRIMELAEH</sequence>
<feature type="domain" description="PAC" evidence="25">
    <location>
        <begin position="742"/>
        <end position="798"/>
    </location>
</feature>
<feature type="domain" description="PAC" evidence="25">
    <location>
        <begin position="874"/>
        <end position="926"/>
    </location>
</feature>
<reference evidence="26 27" key="1">
    <citation type="journal article" date="2013" name="Front. Microbiol.">
        <title>Comparative genomic analyses of the cyanobacterium, Lyngbya aestuarii BL J, a powerful hydrogen producer.</title>
        <authorList>
            <person name="Kothari A."/>
            <person name="Vaughn M."/>
            <person name="Garcia-Pichel F."/>
        </authorList>
    </citation>
    <scope>NUCLEOTIDE SEQUENCE [LARGE SCALE GENOMIC DNA]</scope>
    <source>
        <strain evidence="26 27">BL J</strain>
    </source>
</reference>
<feature type="modified residue" description="4-aspartylphosphate" evidence="19">
    <location>
        <position position="1464"/>
    </location>
</feature>
<evidence type="ECO:0000256" key="17">
    <source>
        <dbReference type="ARBA" id="ARBA00023157"/>
    </source>
</evidence>
<dbReference type="CDD" id="cd00082">
    <property type="entry name" value="HisKA"/>
    <property type="match status" value="1"/>
</dbReference>
<evidence type="ECO:0000256" key="18">
    <source>
        <dbReference type="ARBA" id="ARBA00074306"/>
    </source>
</evidence>
<evidence type="ECO:0000256" key="3">
    <source>
        <dbReference type="ARBA" id="ARBA00004477"/>
    </source>
</evidence>
<dbReference type="Pfam" id="PF00072">
    <property type="entry name" value="Response_reg"/>
    <property type="match status" value="1"/>
</dbReference>
<keyword evidence="15" id="KW-0902">Two-component regulatory system</keyword>
<dbReference type="EMBL" id="AUZM01000022">
    <property type="protein sequence ID" value="ERT07409.1"/>
    <property type="molecule type" value="Genomic_DNA"/>
</dbReference>
<keyword evidence="8" id="KW-0808">Transferase</keyword>
<dbReference type="InterPro" id="IPR011006">
    <property type="entry name" value="CheY-like_superfamily"/>
</dbReference>
<dbReference type="SMART" id="SM00388">
    <property type="entry name" value="HisKA"/>
    <property type="match status" value="1"/>
</dbReference>
<dbReference type="Gene3D" id="3.40.50.2300">
    <property type="match status" value="1"/>
</dbReference>
<dbReference type="Pfam" id="PF08448">
    <property type="entry name" value="PAS_4"/>
    <property type="match status" value="1"/>
</dbReference>
<dbReference type="SMART" id="SM00091">
    <property type="entry name" value="PAS"/>
    <property type="match status" value="3"/>
</dbReference>
<evidence type="ECO:0000256" key="12">
    <source>
        <dbReference type="ARBA" id="ARBA00022824"/>
    </source>
</evidence>
<evidence type="ECO:0000256" key="8">
    <source>
        <dbReference type="ARBA" id="ARBA00022679"/>
    </source>
</evidence>
<comment type="caution">
    <text evidence="26">The sequence shown here is derived from an EMBL/GenBank/DDBJ whole genome shotgun (WGS) entry which is preliminary data.</text>
</comment>
<evidence type="ECO:0000259" key="25">
    <source>
        <dbReference type="PROSITE" id="PS50113"/>
    </source>
</evidence>
<evidence type="ECO:0000256" key="6">
    <source>
        <dbReference type="ARBA" id="ARBA00012438"/>
    </source>
</evidence>
<evidence type="ECO:0000313" key="26">
    <source>
        <dbReference type="EMBL" id="ERT07409.1"/>
    </source>
</evidence>
<gene>
    <name evidence="26" type="ORF">M595_2637</name>
</gene>
<name>U7QHI5_9CYAN</name>
<dbReference type="InterPro" id="IPR036890">
    <property type="entry name" value="HATPase_C_sf"/>
</dbReference>
<evidence type="ECO:0000256" key="20">
    <source>
        <dbReference type="SAM" id="Phobius"/>
    </source>
</evidence>
<evidence type="ECO:0000256" key="10">
    <source>
        <dbReference type="ARBA" id="ARBA00022745"/>
    </source>
</evidence>
<evidence type="ECO:0000256" key="5">
    <source>
        <dbReference type="ARBA" id="ARBA00009842"/>
    </source>
</evidence>
<dbReference type="SMART" id="SM00448">
    <property type="entry name" value="REC"/>
    <property type="match status" value="1"/>
</dbReference>
<evidence type="ECO:0000256" key="15">
    <source>
        <dbReference type="ARBA" id="ARBA00023012"/>
    </source>
</evidence>
<dbReference type="InterPro" id="IPR035965">
    <property type="entry name" value="PAS-like_dom_sf"/>
</dbReference>
<dbReference type="InterPro" id="IPR001610">
    <property type="entry name" value="PAC"/>
</dbReference>
<keyword evidence="13 20" id="KW-1133">Transmembrane helix</keyword>
<dbReference type="Gene3D" id="3.30.450.40">
    <property type="match status" value="3"/>
</dbReference>
<feature type="transmembrane region" description="Helical" evidence="20">
    <location>
        <begin position="29"/>
        <end position="54"/>
    </location>
</feature>
<keyword evidence="17" id="KW-1015">Disulfide bond</keyword>
<evidence type="ECO:0000259" key="21">
    <source>
        <dbReference type="PROSITE" id="PS50046"/>
    </source>
</evidence>
<proteinExistence type="inferred from homology"/>
<dbReference type="InterPro" id="IPR003594">
    <property type="entry name" value="HATPase_dom"/>
</dbReference>
<dbReference type="Pfam" id="PF08447">
    <property type="entry name" value="PAS_3"/>
    <property type="match status" value="2"/>
</dbReference>
<dbReference type="InterPro" id="IPR000014">
    <property type="entry name" value="PAS"/>
</dbReference>
<keyword evidence="12" id="KW-0256">Endoplasmic reticulum</keyword>
<comment type="similarity">
    <text evidence="5">Belongs to the ethylene receptor family.</text>
</comment>
<dbReference type="EC" id="2.7.13.3" evidence="6"/>
<dbReference type="SMART" id="SM00387">
    <property type="entry name" value="HATPase_c"/>
    <property type="match status" value="1"/>
</dbReference>